<protein>
    <recommendedName>
        <fullName evidence="2">Phosphatidic acid phosphatase type 2/haloperoxidase domain-containing protein</fullName>
    </recommendedName>
</protein>
<accession>A0A9W6BNV6</accession>
<evidence type="ECO:0000259" key="2">
    <source>
        <dbReference type="SMART" id="SM00014"/>
    </source>
</evidence>
<dbReference type="InterPro" id="IPR036938">
    <property type="entry name" value="PAP2/HPO_sf"/>
</dbReference>
<dbReference type="OrthoDB" id="302705at2759"/>
<dbReference type="Gene3D" id="1.20.144.10">
    <property type="entry name" value="Phosphatidic acid phosphatase type 2/haloperoxidase"/>
    <property type="match status" value="1"/>
</dbReference>
<dbReference type="PANTHER" id="PTHR14969">
    <property type="entry name" value="SPHINGOSINE-1-PHOSPHATE PHOSPHOHYDROLASE"/>
    <property type="match status" value="1"/>
</dbReference>
<dbReference type="Pfam" id="PF01569">
    <property type="entry name" value="PAP2"/>
    <property type="match status" value="1"/>
</dbReference>
<dbReference type="Proteomes" id="UP001165080">
    <property type="component" value="Unassembled WGS sequence"/>
</dbReference>
<feature type="transmembrane region" description="Helical" evidence="1">
    <location>
        <begin position="123"/>
        <end position="145"/>
    </location>
</feature>
<dbReference type="SUPFAM" id="SSF48317">
    <property type="entry name" value="Acid phosphatase/Vanadium-dependent haloperoxidase"/>
    <property type="match status" value="1"/>
</dbReference>
<comment type="caution">
    <text evidence="3">The sequence shown here is derived from an EMBL/GenBank/DDBJ whole genome shotgun (WGS) entry which is preliminary data.</text>
</comment>
<gene>
    <name evidence="3" type="primary">PLEST001173</name>
    <name evidence="3" type="ORF">PLESTB_000963100</name>
</gene>
<reference evidence="3 4" key="1">
    <citation type="journal article" date="2023" name="Commun. Biol.">
        <title>Reorganization of the ancestral sex-determining regions during the evolution of trioecy in Pleodorina starrii.</title>
        <authorList>
            <person name="Takahashi K."/>
            <person name="Suzuki S."/>
            <person name="Kawai-Toyooka H."/>
            <person name="Yamamoto K."/>
            <person name="Hamaji T."/>
            <person name="Ootsuki R."/>
            <person name="Yamaguchi H."/>
            <person name="Kawachi M."/>
            <person name="Higashiyama T."/>
            <person name="Nozaki H."/>
        </authorList>
    </citation>
    <scope>NUCLEOTIDE SEQUENCE [LARGE SCALE GENOMIC DNA]</scope>
    <source>
        <strain evidence="3 4">NIES-4479</strain>
    </source>
</reference>
<sequence length="213" mass="23116">MAFTDFSCVYYDEGDKIGKVLAYAALIPYVLILHHASRFYSRREVQEGVIVAAFVVNEGIARGLKHGLRHPRPTATCAKLDLCDSFGMPSSHTQCIAFAFALHLLLCLRGWGGKSLGTRLVEACEVLALAVATALTAASRVYLGYHSPDQVAAGALLGAAVGTACFGLLGWRGWDAVPRTHLGTLLHLKSVWRVSDSLKHEAAWYRECGKKSQ</sequence>
<feature type="transmembrane region" description="Helical" evidence="1">
    <location>
        <begin position="91"/>
        <end position="111"/>
    </location>
</feature>
<keyword evidence="1" id="KW-0812">Transmembrane</keyword>
<evidence type="ECO:0000313" key="3">
    <source>
        <dbReference type="EMBL" id="GLC55240.1"/>
    </source>
</evidence>
<organism evidence="3 4">
    <name type="scientific">Pleodorina starrii</name>
    <dbReference type="NCBI Taxonomy" id="330485"/>
    <lineage>
        <taxon>Eukaryota</taxon>
        <taxon>Viridiplantae</taxon>
        <taxon>Chlorophyta</taxon>
        <taxon>core chlorophytes</taxon>
        <taxon>Chlorophyceae</taxon>
        <taxon>CS clade</taxon>
        <taxon>Chlamydomonadales</taxon>
        <taxon>Volvocaceae</taxon>
        <taxon>Pleodorina</taxon>
    </lineage>
</organism>
<dbReference type="GO" id="GO:0042392">
    <property type="term" value="F:sphingosine-1-phosphate phosphatase activity"/>
    <property type="evidence" value="ECO:0007669"/>
    <property type="project" value="TreeGrafter"/>
</dbReference>
<keyword evidence="1" id="KW-1133">Transmembrane helix</keyword>
<feature type="transmembrane region" description="Helical" evidence="1">
    <location>
        <begin position="151"/>
        <end position="171"/>
    </location>
</feature>
<name>A0A9W6BNV6_9CHLO</name>
<feature type="domain" description="Phosphatidic acid phosphatase type 2/haloperoxidase" evidence="2">
    <location>
        <begin position="47"/>
        <end position="166"/>
    </location>
</feature>
<dbReference type="SMART" id="SM00014">
    <property type="entry name" value="acidPPc"/>
    <property type="match status" value="1"/>
</dbReference>
<evidence type="ECO:0000313" key="4">
    <source>
        <dbReference type="Proteomes" id="UP001165080"/>
    </source>
</evidence>
<dbReference type="InterPro" id="IPR000326">
    <property type="entry name" value="PAP2/HPO"/>
</dbReference>
<dbReference type="AlphaFoldDB" id="A0A9W6BNV6"/>
<dbReference type="EMBL" id="BRXU01000012">
    <property type="protein sequence ID" value="GLC55240.1"/>
    <property type="molecule type" value="Genomic_DNA"/>
</dbReference>
<feature type="transmembrane region" description="Helical" evidence="1">
    <location>
        <begin position="20"/>
        <end position="36"/>
    </location>
</feature>
<keyword evidence="4" id="KW-1185">Reference proteome</keyword>
<evidence type="ECO:0000256" key="1">
    <source>
        <dbReference type="SAM" id="Phobius"/>
    </source>
</evidence>
<proteinExistence type="predicted"/>
<dbReference type="PANTHER" id="PTHR14969:SF13">
    <property type="entry name" value="AT30094P"/>
    <property type="match status" value="1"/>
</dbReference>
<keyword evidence="1" id="KW-0472">Membrane</keyword>